<reference evidence="5 6" key="1">
    <citation type="submission" date="2024-01" db="EMBL/GenBank/DDBJ databases">
        <title>The complete chloroplast genome sequence of Lithospermum erythrorhizon: insights into the phylogenetic relationship among Boraginaceae species and the maternal lineages of purple gromwells.</title>
        <authorList>
            <person name="Okada T."/>
            <person name="Watanabe K."/>
        </authorList>
    </citation>
    <scope>NUCLEOTIDE SEQUENCE [LARGE SCALE GENOMIC DNA]</scope>
</reference>
<evidence type="ECO:0000256" key="3">
    <source>
        <dbReference type="ARBA" id="ARBA00022833"/>
    </source>
</evidence>
<dbReference type="AlphaFoldDB" id="A0AAV3P1N0"/>
<evidence type="ECO:0000256" key="1">
    <source>
        <dbReference type="ARBA" id="ARBA00022723"/>
    </source>
</evidence>
<evidence type="ECO:0000313" key="5">
    <source>
        <dbReference type="EMBL" id="GAA0144896.1"/>
    </source>
</evidence>
<protein>
    <submittedName>
        <fullName evidence="5">Uncharacterized protein</fullName>
    </submittedName>
</protein>
<feature type="compositionally biased region" description="Low complexity" evidence="4">
    <location>
        <begin position="59"/>
        <end position="73"/>
    </location>
</feature>
<evidence type="ECO:0000256" key="2">
    <source>
        <dbReference type="ARBA" id="ARBA00022771"/>
    </source>
</evidence>
<keyword evidence="1" id="KW-0479">Metal-binding</keyword>
<dbReference type="PANTHER" id="PTHR36486">
    <property type="entry name" value="OS01G0977800 PROTEIN"/>
    <property type="match status" value="1"/>
</dbReference>
<dbReference type="PANTHER" id="PTHR36486:SF2">
    <property type="entry name" value="OS01G0977800 PROTEIN"/>
    <property type="match status" value="1"/>
</dbReference>
<keyword evidence="6" id="KW-1185">Reference proteome</keyword>
<organism evidence="5 6">
    <name type="scientific">Lithospermum erythrorhizon</name>
    <name type="common">Purple gromwell</name>
    <name type="synonym">Lithospermum officinale var. erythrorhizon</name>
    <dbReference type="NCBI Taxonomy" id="34254"/>
    <lineage>
        <taxon>Eukaryota</taxon>
        <taxon>Viridiplantae</taxon>
        <taxon>Streptophyta</taxon>
        <taxon>Embryophyta</taxon>
        <taxon>Tracheophyta</taxon>
        <taxon>Spermatophyta</taxon>
        <taxon>Magnoliopsida</taxon>
        <taxon>eudicotyledons</taxon>
        <taxon>Gunneridae</taxon>
        <taxon>Pentapetalae</taxon>
        <taxon>asterids</taxon>
        <taxon>lamiids</taxon>
        <taxon>Boraginales</taxon>
        <taxon>Boraginaceae</taxon>
        <taxon>Boraginoideae</taxon>
        <taxon>Lithospermeae</taxon>
        <taxon>Lithospermum</taxon>
    </lineage>
</organism>
<dbReference type="SUPFAM" id="SSF57903">
    <property type="entry name" value="FYVE/PHD zinc finger"/>
    <property type="match status" value="1"/>
</dbReference>
<dbReference type="GO" id="GO:0008270">
    <property type="term" value="F:zinc ion binding"/>
    <property type="evidence" value="ECO:0007669"/>
    <property type="project" value="UniProtKB-KW"/>
</dbReference>
<dbReference type="InterPro" id="IPR011011">
    <property type="entry name" value="Znf_FYVE_PHD"/>
</dbReference>
<dbReference type="CDD" id="cd00065">
    <property type="entry name" value="FYVE_like_SF"/>
    <property type="match status" value="1"/>
</dbReference>
<gene>
    <name evidence="5" type="ORF">LIER_05218</name>
</gene>
<comment type="caution">
    <text evidence="5">The sequence shown here is derived from an EMBL/GenBank/DDBJ whole genome shotgun (WGS) entry which is preliminary data.</text>
</comment>
<feature type="region of interest" description="Disordered" evidence="4">
    <location>
        <begin position="280"/>
        <end position="321"/>
    </location>
</feature>
<feature type="compositionally biased region" description="Basic residues" evidence="4">
    <location>
        <begin position="141"/>
        <end position="154"/>
    </location>
</feature>
<feature type="region of interest" description="Disordered" evidence="4">
    <location>
        <begin position="113"/>
        <end position="163"/>
    </location>
</feature>
<keyword evidence="2" id="KW-0863">Zinc-finger</keyword>
<dbReference type="InterPro" id="IPR053057">
    <property type="entry name" value="XLG_GTP-binding"/>
</dbReference>
<evidence type="ECO:0000256" key="4">
    <source>
        <dbReference type="SAM" id="MobiDB-lite"/>
    </source>
</evidence>
<dbReference type="Proteomes" id="UP001454036">
    <property type="component" value="Unassembled WGS sequence"/>
</dbReference>
<name>A0AAV3P1N0_LITER</name>
<dbReference type="EMBL" id="BAABME010000711">
    <property type="protein sequence ID" value="GAA0144896.1"/>
    <property type="molecule type" value="Genomic_DNA"/>
</dbReference>
<feature type="compositionally biased region" description="Basic and acidic residues" evidence="4">
    <location>
        <begin position="280"/>
        <end position="291"/>
    </location>
</feature>
<feature type="compositionally biased region" description="Polar residues" evidence="4">
    <location>
        <begin position="115"/>
        <end position="124"/>
    </location>
</feature>
<keyword evidence="3" id="KW-0862">Zinc</keyword>
<sequence>MGDKATLEKARRELEELYLGIPDDSVNLTFQDLAQVQQKKIQQQHSLSLEKKTSPPLISNQNDSSSSSLNKLPSLDFNQSIEASRQHFNNDHIQYPNFHHHIPTDNHHNLHHMPGSTTMSNPSENHLHHHGHHQLGDHIHGHSGHHHGGHYTGHHHAELGHHGGVETSVSFSDMSGISMSSMMGGYNGKVERRRPGIPHSNICTICSTSVYIFRHRCLVCGRVYCKKCVRNGMGEMTEGRKCIECLGRRFSQRYIQKAGQMGCCMGYPNTVKQEELKWAERGPRRSREKRYGQSSIRPRSPSPMTPRSPSSQIHTAGNTPSFVMNSPYSPYSHTTFHMPL</sequence>
<evidence type="ECO:0000313" key="6">
    <source>
        <dbReference type="Proteomes" id="UP001454036"/>
    </source>
</evidence>
<accession>A0AAV3P1N0</accession>
<feature type="compositionally biased region" description="Polar residues" evidence="4">
    <location>
        <begin position="312"/>
        <end position="321"/>
    </location>
</feature>
<feature type="region of interest" description="Disordered" evidence="4">
    <location>
        <begin position="45"/>
        <end position="73"/>
    </location>
</feature>
<proteinExistence type="predicted"/>